<sequence>MDHSGSNFIYDEDFLCLSDEFDSEEHYTHGFMAGYRFTGFGSMDPIICPSEKVVIIQRSFSMPKFTRNIQFKDNPAPIANLPKTTSSMGVNRSDSNSNAIKIDLDKINDKVLNSITDVSNLTKYYKICSNLTFNPRKIGFAPEGKWKDEEVNFLDVIKTFFQVSTPSIKFSYKLYNALRLSEYSAEYIPLVGAAYISDVVLKINYLRFDRLLGVKDGESFLFGPQGLLPHLGFKEIQPNNLYEFGSNIDLTNIDLNHTKFFYHTSHYLSKRITPADLENLHIETF</sequence>
<accession>A0A1J4K3B3</accession>
<proteinExistence type="predicted"/>
<dbReference type="Proteomes" id="UP000179807">
    <property type="component" value="Unassembled WGS sequence"/>
</dbReference>
<dbReference type="GeneID" id="94839956"/>
<reference evidence="1" key="1">
    <citation type="submission" date="2016-10" db="EMBL/GenBank/DDBJ databases">
        <authorList>
            <person name="Benchimol M."/>
            <person name="Almeida L.G."/>
            <person name="Vasconcelos A.T."/>
            <person name="Perreira-Neves A."/>
            <person name="Rosa I.A."/>
            <person name="Tasca T."/>
            <person name="Bogo M.R."/>
            <person name="de Souza W."/>
        </authorList>
    </citation>
    <scope>NUCLEOTIDE SEQUENCE [LARGE SCALE GENOMIC DNA]</scope>
    <source>
        <strain evidence="1">K</strain>
    </source>
</reference>
<dbReference type="AlphaFoldDB" id="A0A1J4K3B3"/>
<evidence type="ECO:0000313" key="1">
    <source>
        <dbReference type="EMBL" id="OHT05320.1"/>
    </source>
</evidence>
<gene>
    <name evidence="1" type="ORF">TRFO_26941</name>
</gene>
<organism evidence="1 2">
    <name type="scientific">Tritrichomonas foetus</name>
    <dbReference type="NCBI Taxonomy" id="1144522"/>
    <lineage>
        <taxon>Eukaryota</taxon>
        <taxon>Metamonada</taxon>
        <taxon>Parabasalia</taxon>
        <taxon>Tritrichomonadida</taxon>
        <taxon>Tritrichomonadidae</taxon>
        <taxon>Tritrichomonas</taxon>
    </lineage>
</organism>
<keyword evidence="2" id="KW-1185">Reference proteome</keyword>
<protein>
    <submittedName>
        <fullName evidence="1">Uncharacterized protein</fullName>
    </submittedName>
</protein>
<dbReference type="RefSeq" id="XP_068358456.1">
    <property type="nucleotide sequence ID" value="XM_068505252.1"/>
</dbReference>
<name>A0A1J4K3B3_9EUKA</name>
<evidence type="ECO:0000313" key="2">
    <source>
        <dbReference type="Proteomes" id="UP000179807"/>
    </source>
</evidence>
<dbReference type="EMBL" id="MLAK01000761">
    <property type="protein sequence ID" value="OHT05320.1"/>
    <property type="molecule type" value="Genomic_DNA"/>
</dbReference>
<dbReference type="VEuPathDB" id="TrichDB:TRFO_26941"/>
<comment type="caution">
    <text evidence="1">The sequence shown here is derived from an EMBL/GenBank/DDBJ whole genome shotgun (WGS) entry which is preliminary data.</text>
</comment>